<feature type="region of interest" description="Disordered" evidence="1">
    <location>
        <begin position="1387"/>
        <end position="1424"/>
    </location>
</feature>
<dbReference type="OrthoDB" id="5242130at2"/>
<evidence type="ECO:0000313" key="4">
    <source>
        <dbReference type="EMBL" id="TRY16123.1"/>
    </source>
</evidence>
<organism evidence="4 5">
    <name type="scientific">Shewanella hanedai</name>
    <name type="common">Alteromonas hanedai</name>
    <dbReference type="NCBI Taxonomy" id="25"/>
    <lineage>
        <taxon>Bacteria</taxon>
        <taxon>Pseudomonadati</taxon>
        <taxon>Pseudomonadota</taxon>
        <taxon>Gammaproteobacteria</taxon>
        <taxon>Alteromonadales</taxon>
        <taxon>Shewanellaceae</taxon>
        <taxon>Shewanella</taxon>
    </lineage>
</organism>
<keyword evidence="2" id="KW-0812">Transmembrane</keyword>
<keyword evidence="2" id="KW-0472">Membrane</keyword>
<dbReference type="NCBIfam" id="NF012211">
    <property type="entry name" value="tand_rpt_95"/>
    <property type="match status" value="8"/>
</dbReference>
<dbReference type="Gene3D" id="4.10.1080.10">
    <property type="entry name" value="TSP type-3 repeat"/>
    <property type="match status" value="1"/>
</dbReference>
<protein>
    <submittedName>
        <fullName evidence="4">Tandem-95 repeat protein</fullName>
    </submittedName>
</protein>
<dbReference type="SUPFAM" id="SSF103647">
    <property type="entry name" value="TSP type-3 repeat"/>
    <property type="match status" value="4"/>
</dbReference>
<feature type="compositionally biased region" description="Acidic residues" evidence="1">
    <location>
        <begin position="1322"/>
        <end position="1341"/>
    </location>
</feature>
<dbReference type="GO" id="GO:0009653">
    <property type="term" value="P:anatomical structure morphogenesis"/>
    <property type="evidence" value="ECO:0007669"/>
    <property type="project" value="TreeGrafter"/>
</dbReference>
<sequence length="1992" mass="212641">MINSMLKPLPNSFICLLLLCVYCHNLHAEGTYQMDSAHPQYLETDALMFIHVDAPNKYIRLHLCRQFNQSGQVYADIYSTNVVSGKYVKNTKLADLTSTVGNISCSDPMTSPLPATPSSGEVMHYQVSSAGVYAVDLSELDDNYERWDISVVDNIGDSVDPMANDGNLFSYLWRFDTPSYTSTYAADTRMYILAPGGFTNTNYVWAVDLQGFAGDIHKILSNDIGLNPPYSGTSNYLYLSINEKFPTYLSYPTGANPSPAPSVAAQLTDTLSFLDSAGNDNEISPNADTIEDTGTFSFTPDATGTYDISVAALGGNYEVILQGKMLQNVSVNKVWDGKDADGNAMLPAKYDVKLTLKLGESHFVVKDVETSGGGSNNGMTILQATDKTTLMGTQIYWDDTSIGGSTNLPTGSLSTLAPIGLHRHTWGDFTSTSIGNMNYMDTYVYGLSSDFTTEAININASAPTITSNGGDHEAAIEINEGNTLVTNVVATGGSGSYTYSILGGDSALFNIDASGQITFLSAPNYDIPLDADTDNNYLLFVRVDGGGTLEYIHQELTISVNNIPVSDTQNVAVTEDTPKLISLTAIDIDLDTLTYSLINSPNNGILSGTIPNLTYSPTLNYTGTDSFTFNVNDGFTNSNTATVSISVNPINDAPNTNNQNIPVTEDIPVNITLTATDIDLDALSYSLLSSPVNGTLSGSLPSLVYTPTLNYVGGDSFTFIAHDGNLISNTGSITITVSGINDAPTSSNQSITVIEDTPKTITLTAADIEADTLTFNLMSSPNKGTLTGTIPNLTYTPSLNETGTDAFTFKVNDGIADSNTATVSLNITATNDAPTSINQSITVIEDTPKTITLTASDIEADTLTFNLISSPNKGTLTGTIPNLTYTPSLNETGTDTFTFKVNDGVSDSNTATVSLNITATNDAPTSMNQSITVVEDTPKTVTLTASDIEADALTFSLMSSPSKGTLTGTIPNLTYTPNLNETGTDAFTFKVNDGISDSNTATVSLNITATNDAPISINQSITVIEDTPKTVTLTASDIEADALTFSLMSSPSKGTLTGTIPNLTYTPSLNETGTDVFTFKVNDGIADSNTATVTLNITATNDAPISTNQSITVTEDTLKTVTLTASDIEADALTFSLMSSPSKGTLTGTLPNLTYTPSLNETGTDAFTFKVNDGASDSNTATVSLNITATNDAPIANDQSLDMVQASSIEIILTATDAEDSTLDYLIETFPLNGMLIGTGSSLIYTPSEAFSGNDSFTFKVNDNESDSNIALVTIIVLADLDSDGISDDDDLDDDGDGILDLIEGDIDSDGDGIPNSRDTDSDNDGIPDSEEGVIDTDGDGQPDYLDSSQDEDKDGIPDIIEGSFDSDLDGQLNYLDIDSDNDGLVDGYEAGISGEDSDSDGIDDIFDIDQTKGRDSNNDGIDDDVSLIDTDHDGKPNYLDPDSDNDWLPDAIEATFARIDLDGDNITDLYDIDMTQGEDTDSDGIDDRFDIDESGHFDADNDGINDAKLLENDHDHDGIEDHLDTDSDNDGIGDTAETVVQAFDQDNDGITDIFDPDFTPGNDSNNDGIIDNIQLSDNDSDNIFDMHDLDSDNDGLLDTTESGGADINHDGQSDANSVLILTPTDTDSDGTPNFIDLDSNNNGQMDITNTPAVVLDKNGDGRIDQTDDSDGDGIDNSYDNMPNWFGTSAAVDPDQDGVPLALDKDNDNDGISDVTEGLGDHDNDNIADYLDRDSDNDGLSDAFENNRPAPMGEDHDKDGIDNSWDIDITGGVDINNDGIADHFLVLDSDLDGQANYLDLDSDNDSISDSKEELLTKLIGVDSNQNGIDDAIDVEITMGVDENLDGIDDSRLIQSYSDNDQIPNFIDTDSDNDNIPDNIEGDIDTDKDGIPNFIDLDSDNDEILDIVEGVIDTDQDSLPNYLDTDSDNDGILDINENTDTNRDGINDSLQANIQLEIRGTKSGALNLILLMILAVFIIIRRSTLLPKYLNKR</sequence>
<proteinExistence type="predicted"/>
<dbReference type="PANTHER" id="PTHR45739:SF8">
    <property type="entry name" value="FRAS1-RELATED EXTRACELLULAR MATRIX PROTEIN 1"/>
    <property type="match status" value="1"/>
</dbReference>
<accession>A0A553JUJ3</accession>
<dbReference type="PANTHER" id="PTHR45739">
    <property type="entry name" value="MATRIX PROTEIN, PUTATIVE-RELATED"/>
    <property type="match status" value="1"/>
</dbReference>
<feature type="signal peptide" evidence="3">
    <location>
        <begin position="1"/>
        <end position="28"/>
    </location>
</feature>
<dbReference type="Gene3D" id="2.60.40.2810">
    <property type="match status" value="6"/>
</dbReference>
<reference evidence="5" key="1">
    <citation type="submission" date="2019-07" db="EMBL/GenBank/DDBJ databases">
        <title>Shewanella sp. YLB-08 draft genomic sequence.</title>
        <authorList>
            <person name="Yu L."/>
        </authorList>
    </citation>
    <scope>NUCLEOTIDE SEQUENCE [LARGE SCALE GENOMIC DNA]</scope>
    <source>
        <strain evidence="5">JCM 20706</strain>
    </source>
</reference>
<dbReference type="Pfam" id="PF17963">
    <property type="entry name" value="Big_9"/>
    <property type="match status" value="8"/>
</dbReference>
<name>A0A553JUJ3_SHEHA</name>
<dbReference type="CDD" id="cd11304">
    <property type="entry name" value="Cadherin_repeat"/>
    <property type="match status" value="2"/>
</dbReference>
<dbReference type="Proteomes" id="UP000318126">
    <property type="component" value="Unassembled WGS sequence"/>
</dbReference>
<feature type="region of interest" description="Disordered" evidence="1">
    <location>
        <begin position="1304"/>
        <end position="1359"/>
    </location>
</feature>
<keyword evidence="2" id="KW-1133">Transmembrane helix</keyword>
<feature type="compositionally biased region" description="Low complexity" evidence="1">
    <location>
        <begin position="1562"/>
        <end position="1571"/>
    </location>
</feature>
<feature type="region of interest" description="Disordered" evidence="1">
    <location>
        <begin position="1595"/>
        <end position="1615"/>
    </location>
</feature>
<evidence type="ECO:0000313" key="5">
    <source>
        <dbReference type="Proteomes" id="UP000318126"/>
    </source>
</evidence>
<keyword evidence="5" id="KW-1185">Reference proteome</keyword>
<gene>
    <name evidence="4" type="ORF">FN961_00365</name>
</gene>
<comment type="caution">
    <text evidence="4">The sequence shown here is derived from an EMBL/GenBank/DDBJ whole genome shotgun (WGS) entry which is preliminary data.</text>
</comment>
<feature type="compositionally biased region" description="Acidic residues" evidence="1">
    <location>
        <begin position="1396"/>
        <end position="1408"/>
    </location>
</feature>
<dbReference type="InterPro" id="IPR028974">
    <property type="entry name" value="TSP_type-3_rpt"/>
</dbReference>
<feature type="region of interest" description="Disordered" evidence="1">
    <location>
        <begin position="1548"/>
        <end position="1571"/>
    </location>
</feature>
<feature type="transmembrane region" description="Helical" evidence="2">
    <location>
        <begin position="1963"/>
        <end position="1979"/>
    </location>
</feature>
<feature type="region of interest" description="Disordered" evidence="1">
    <location>
        <begin position="1733"/>
        <end position="1761"/>
    </location>
</feature>
<dbReference type="EMBL" id="VKGK01000001">
    <property type="protein sequence ID" value="TRY16123.1"/>
    <property type="molecule type" value="Genomic_DNA"/>
</dbReference>
<feature type="chain" id="PRO_5021934084" evidence="3">
    <location>
        <begin position="29"/>
        <end position="1992"/>
    </location>
</feature>
<dbReference type="InterPro" id="IPR051561">
    <property type="entry name" value="FRAS1_ECM"/>
</dbReference>
<evidence type="ECO:0000256" key="2">
    <source>
        <dbReference type="SAM" id="Phobius"/>
    </source>
</evidence>
<evidence type="ECO:0000256" key="1">
    <source>
        <dbReference type="SAM" id="MobiDB-lite"/>
    </source>
</evidence>
<dbReference type="GO" id="GO:0005509">
    <property type="term" value="F:calcium ion binding"/>
    <property type="evidence" value="ECO:0007669"/>
    <property type="project" value="InterPro"/>
</dbReference>
<dbReference type="Gene3D" id="2.60.40.3440">
    <property type="match status" value="2"/>
</dbReference>
<evidence type="ECO:0000256" key="3">
    <source>
        <dbReference type="SAM" id="SignalP"/>
    </source>
</evidence>
<keyword evidence="3" id="KW-0732">Signal</keyword>